<evidence type="ECO:0000313" key="1">
    <source>
        <dbReference type="EMBL" id="KAL0349721.1"/>
    </source>
</evidence>
<comment type="caution">
    <text evidence="1">The sequence shown here is derived from an EMBL/GenBank/DDBJ whole genome shotgun (WGS) entry which is preliminary data.</text>
</comment>
<reference evidence="1" key="1">
    <citation type="submission" date="2020-06" db="EMBL/GenBank/DDBJ databases">
        <authorList>
            <person name="Li T."/>
            <person name="Hu X."/>
            <person name="Zhang T."/>
            <person name="Song X."/>
            <person name="Zhang H."/>
            <person name="Dai N."/>
            <person name="Sheng W."/>
            <person name="Hou X."/>
            <person name="Wei L."/>
        </authorList>
    </citation>
    <scope>NUCLEOTIDE SEQUENCE</scope>
    <source>
        <strain evidence="1">G02</strain>
        <tissue evidence="1">Leaf</tissue>
    </source>
</reference>
<dbReference type="EMBL" id="JACGWJ010000018">
    <property type="protein sequence ID" value="KAL0349721.1"/>
    <property type="molecule type" value="Genomic_DNA"/>
</dbReference>
<name>A0AAW2P4P5_SESRA</name>
<evidence type="ECO:0008006" key="2">
    <source>
        <dbReference type="Google" id="ProtNLM"/>
    </source>
</evidence>
<protein>
    <recommendedName>
        <fullName evidence="2">Reverse transcriptase</fullName>
    </recommendedName>
</protein>
<dbReference type="AlphaFoldDB" id="A0AAW2P4P5"/>
<accession>A0AAW2P4P5</accession>
<organism evidence="1">
    <name type="scientific">Sesamum radiatum</name>
    <name type="common">Black benniseed</name>
    <dbReference type="NCBI Taxonomy" id="300843"/>
    <lineage>
        <taxon>Eukaryota</taxon>
        <taxon>Viridiplantae</taxon>
        <taxon>Streptophyta</taxon>
        <taxon>Embryophyta</taxon>
        <taxon>Tracheophyta</taxon>
        <taxon>Spermatophyta</taxon>
        <taxon>Magnoliopsida</taxon>
        <taxon>eudicotyledons</taxon>
        <taxon>Gunneridae</taxon>
        <taxon>Pentapetalae</taxon>
        <taxon>asterids</taxon>
        <taxon>lamiids</taxon>
        <taxon>Lamiales</taxon>
        <taxon>Pedaliaceae</taxon>
        <taxon>Sesamum</taxon>
    </lineage>
</organism>
<gene>
    <name evidence="1" type="ORF">Sradi_4121300</name>
</gene>
<proteinExistence type="predicted"/>
<reference evidence="1" key="2">
    <citation type="journal article" date="2024" name="Plant">
        <title>Genomic evolution and insights into agronomic trait innovations of Sesamum species.</title>
        <authorList>
            <person name="Miao H."/>
            <person name="Wang L."/>
            <person name="Qu L."/>
            <person name="Liu H."/>
            <person name="Sun Y."/>
            <person name="Le M."/>
            <person name="Wang Q."/>
            <person name="Wei S."/>
            <person name="Zheng Y."/>
            <person name="Lin W."/>
            <person name="Duan Y."/>
            <person name="Cao H."/>
            <person name="Xiong S."/>
            <person name="Wang X."/>
            <person name="Wei L."/>
            <person name="Li C."/>
            <person name="Ma Q."/>
            <person name="Ju M."/>
            <person name="Zhao R."/>
            <person name="Li G."/>
            <person name="Mu C."/>
            <person name="Tian Q."/>
            <person name="Mei H."/>
            <person name="Zhang T."/>
            <person name="Gao T."/>
            <person name="Zhang H."/>
        </authorList>
    </citation>
    <scope>NUCLEOTIDE SEQUENCE</scope>
    <source>
        <strain evidence="1">G02</strain>
    </source>
</reference>
<sequence>MAVFSMSPLKSPRPDGMPLLFFQKFWHIVSSDVTRSVLSILNDGRLLHKMNFTHIVLIPKRNNPKTDYHFRQVSTERRELEGIAISRGAPWISHLLFTDNIIIFRRATDEAMQTLTRVLDTYAAASAQEINLEKSSIMINCNINAEQQRRLATIIRLQVVMKHDKYLGLPAVAGKSWSELFQSVKDCLWARIDGGTQSCYHRQEGRY</sequence>